<gene>
    <name evidence="2" type="ORF">Poly30_17420</name>
</gene>
<evidence type="ECO:0000313" key="3">
    <source>
        <dbReference type="Proteomes" id="UP000320390"/>
    </source>
</evidence>
<protein>
    <submittedName>
        <fullName evidence="2">Uncharacterized protein</fullName>
    </submittedName>
</protein>
<accession>A0A518EQ97</accession>
<feature type="compositionally biased region" description="Polar residues" evidence="1">
    <location>
        <begin position="102"/>
        <end position="117"/>
    </location>
</feature>
<dbReference type="EMBL" id="CP036434">
    <property type="protein sequence ID" value="QDV06235.1"/>
    <property type="molecule type" value="Genomic_DNA"/>
</dbReference>
<evidence type="ECO:0000256" key="1">
    <source>
        <dbReference type="SAM" id="MobiDB-lite"/>
    </source>
</evidence>
<dbReference type="RefSeq" id="WP_145196238.1">
    <property type="nucleotide sequence ID" value="NZ_CP036434.1"/>
</dbReference>
<name>A0A518EQ97_9BACT</name>
<feature type="compositionally biased region" description="Low complexity" evidence="1">
    <location>
        <begin position="31"/>
        <end position="41"/>
    </location>
</feature>
<feature type="compositionally biased region" description="Polar residues" evidence="1">
    <location>
        <begin position="7"/>
        <end position="19"/>
    </location>
</feature>
<dbReference type="AlphaFoldDB" id="A0A518EQ97"/>
<keyword evidence="3" id="KW-1185">Reference proteome</keyword>
<feature type="region of interest" description="Disordered" evidence="1">
    <location>
        <begin position="1"/>
        <end position="121"/>
    </location>
</feature>
<feature type="compositionally biased region" description="Basic and acidic residues" evidence="1">
    <location>
        <begin position="85"/>
        <end position="100"/>
    </location>
</feature>
<dbReference type="Gene3D" id="1.25.40.10">
    <property type="entry name" value="Tetratricopeptide repeat domain"/>
    <property type="match status" value="1"/>
</dbReference>
<dbReference type="InterPro" id="IPR011990">
    <property type="entry name" value="TPR-like_helical_dom_sf"/>
</dbReference>
<sequence length="546" mass="59630">MAPGSARSLSQRVRSTSSAAELDQARRRITAARTKAAEAGRPGAPANSSRPITPRDVADRYDSQKGGGPAGRPAGNPADPTVGRPVRDSKESSGDVRGLSDQRGNLSRPSGSDQAASNAARIEAVRRDAAARSAAARTQAAREKAANASRDVRITNARIKQSAQDAKAASNNARIETARQQYANRVAAARRKSAVGAVGSTDGRGGRGNPSVIGNGRPIQAGNQAARGWNGGFNGGYGYGGYVDPYYNSCFWNYWGGNYSNGWCSFFWSPFYVTGLCWQNYWLYGGNWGGYYGWTPLRYRRNNCIWLGPFLPASTSFIVYDDPEPEIIYIEVPAEEQPVVGEVVVQPEYVEAAVPSTALPPEATDPGLQRELNRAAAYYLTQGDRAFREARFGDAAHFYAKAVEFSSDSGILYLVLSDALFATGDYRYAAYALRQAFDREPDLARNLVDKREFYADPAQFDRQLATLERYVEDHVLDMDARLVLSANYLFGGRPDAAWSLLENPFSEELRNTNEGKLIQSSAHRIMFGEEASSEERPATESGSSQF</sequence>
<proteinExistence type="predicted"/>
<dbReference type="Proteomes" id="UP000320390">
    <property type="component" value="Chromosome"/>
</dbReference>
<organism evidence="2 3">
    <name type="scientific">Saltatorellus ferox</name>
    <dbReference type="NCBI Taxonomy" id="2528018"/>
    <lineage>
        <taxon>Bacteria</taxon>
        <taxon>Pseudomonadati</taxon>
        <taxon>Planctomycetota</taxon>
        <taxon>Planctomycetia</taxon>
        <taxon>Planctomycetia incertae sedis</taxon>
        <taxon>Saltatorellus</taxon>
    </lineage>
</organism>
<evidence type="ECO:0000313" key="2">
    <source>
        <dbReference type="EMBL" id="QDV06235.1"/>
    </source>
</evidence>
<dbReference type="OrthoDB" id="292274at2"/>
<reference evidence="2 3" key="1">
    <citation type="submission" date="2019-02" db="EMBL/GenBank/DDBJ databases">
        <title>Deep-cultivation of Planctomycetes and their phenomic and genomic characterization uncovers novel biology.</title>
        <authorList>
            <person name="Wiegand S."/>
            <person name="Jogler M."/>
            <person name="Boedeker C."/>
            <person name="Pinto D."/>
            <person name="Vollmers J."/>
            <person name="Rivas-Marin E."/>
            <person name="Kohn T."/>
            <person name="Peeters S.H."/>
            <person name="Heuer A."/>
            <person name="Rast P."/>
            <person name="Oberbeckmann S."/>
            <person name="Bunk B."/>
            <person name="Jeske O."/>
            <person name="Meyerdierks A."/>
            <person name="Storesund J.E."/>
            <person name="Kallscheuer N."/>
            <person name="Luecker S."/>
            <person name="Lage O.M."/>
            <person name="Pohl T."/>
            <person name="Merkel B.J."/>
            <person name="Hornburger P."/>
            <person name="Mueller R.-W."/>
            <person name="Bruemmer F."/>
            <person name="Labrenz M."/>
            <person name="Spormann A.M."/>
            <person name="Op den Camp H."/>
            <person name="Overmann J."/>
            <person name="Amann R."/>
            <person name="Jetten M.S.M."/>
            <person name="Mascher T."/>
            <person name="Medema M.H."/>
            <person name="Devos D.P."/>
            <person name="Kaster A.-K."/>
            <person name="Ovreas L."/>
            <person name="Rohde M."/>
            <person name="Galperin M.Y."/>
            <person name="Jogler C."/>
        </authorList>
    </citation>
    <scope>NUCLEOTIDE SEQUENCE [LARGE SCALE GENOMIC DNA]</scope>
    <source>
        <strain evidence="2 3">Poly30</strain>
    </source>
</reference>
<dbReference type="SUPFAM" id="SSF48452">
    <property type="entry name" value="TPR-like"/>
    <property type="match status" value="1"/>
</dbReference>